<accession>A0A1M6GNR0</accession>
<evidence type="ECO:0000313" key="2">
    <source>
        <dbReference type="Proteomes" id="UP000184543"/>
    </source>
</evidence>
<gene>
    <name evidence="1" type="ORF">SAMN04488513_102879</name>
</gene>
<evidence type="ECO:0000313" key="1">
    <source>
        <dbReference type="EMBL" id="SHJ11532.1"/>
    </source>
</evidence>
<dbReference type="EMBL" id="FQYU01000002">
    <property type="protein sequence ID" value="SHJ11532.1"/>
    <property type="molecule type" value="Genomic_DNA"/>
</dbReference>
<organism evidence="1 2">
    <name type="scientific">Pseudozobellia thermophila</name>
    <dbReference type="NCBI Taxonomy" id="192903"/>
    <lineage>
        <taxon>Bacteria</taxon>
        <taxon>Pseudomonadati</taxon>
        <taxon>Bacteroidota</taxon>
        <taxon>Flavobacteriia</taxon>
        <taxon>Flavobacteriales</taxon>
        <taxon>Flavobacteriaceae</taxon>
        <taxon>Pseudozobellia</taxon>
    </lineage>
</organism>
<reference evidence="2" key="1">
    <citation type="submission" date="2016-11" db="EMBL/GenBank/DDBJ databases">
        <authorList>
            <person name="Varghese N."/>
            <person name="Submissions S."/>
        </authorList>
    </citation>
    <scope>NUCLEOTIDE SEQUENCE [LARGE SCALE GENOMIC DNA]</scope>
    <source>
        <strain evidence="2">DSM 19858</strain>
    </source>
</reference>
<name>A0A1M6GNR0_9FLAO</name>
<protein>
    <submittedName>
        <fullName evidence="1">Uncharacterized protein</fullName>
    </submittedName>
</protein>
<dbReference type="RefSeq" id="WP_072992377.1">
    <property type="nucleotide sequence ID" value="NZ_FQYU01000002.1"/>
</dbReference>
<proteinExistence type="predicted"/>
<dbReference type="AlphaFoldDB" id="A0A1M6GNR0"/>
<sequence>MKINAQINTTSTIVEIFKTNVGNQQLASKIVADLNQLYPEYRINFDLEDCDKVLRIESYNSIDVFGVLNYGKLNNLEIGLIEY</sequence>
<dbReference type="STRING" id="192903.SAMN04488513_102879"/>
<keyword evidence="2" id="KW-1185">Reference proteome</keyword>
<dbReference type="Proteomes" id="UP000184543">
    <property type="component" value="Unassembled WGS sequence"/>
</dbReference>